<reference evidence="2 3" key="1">
    <citation type="journal article" date="2005" name="PLoS Biol.">
        <title>The genomes of Oryza sativa: a history of duplications.</title>
        <authorList>
            <person name="Yu J."/>
            <person name="Wang J."/>
            <person name="Lin W."/>
            <person name="Li S."/>
            <person name="Li H."/>
            <person name="Zhou J."/>
            <person name="Ni P."/>
            <person name="Dong W."/>
            <person name="Hu S."/>
            <person name="Zeng C."/>
            <person name="Zhang J."/>
            <person name="Zhang Y."/>
            <person name="Li R."/>
            <person name="Xu Z."/>
            <person name="Li S."/>
            <person name="Li X."/>
            <person name="Zheng H."/>
            <person name="Cong L."/>
            <person name="Lin L."/>
            <person name="Yin J."/>
            <person name="Geng J."/>
            <person name="Li G."/>
            <person name="Shi J."/>
            <person name="Liu J."/>
            <person name="Lv H."/>
            <person name="Li J."/>
            <person name="Wang J."/>
            <person name="Deng Y."/>
            <person name="Ran L."/>
            <person name="Shi X."/>
            <person name="Wang X."/>
            <person name="Wu Q."/>
            <person name="Li C."/>
            <person name="Ren X."/>
            <person name="Wang J."/>
            <person name="Wang X."/>
            <person name="Li D."/>
            <person name="Liu D."/>
            <person name="Zhang X."/>
            <person name="Ji Z."/>
            <person name="Zhao W."/>
            <person name="Sun Y."/>
            <person name="Zhang Z."/>
            <person name="Bao J."/>
            <person name="Han Y."/>
            <person name="Dong L."/>
            <person name="Ji J."/>
            <person name="Chen P."/>
            <person name="Wu S."/>
            <person name="Liu J."/>
            <person name="Xiao Y."/>
            <person name="Bu D."/>
            <person name="Tan J."/>
            <person name="Yang L."/>
            <person name="Ye C."/>
            <person name="Zhang J."/>
            <person name="Xu J."/>
            <person name="Zhou Y."/>
            <person name="Yu Y."/>
            <person name="Zhang B."/>
            <person name="Zhuang S."/>
            <person name="Wei H."/>
            <person name="Liu B."/>
            <person name="Lei M."/>
            <person name="Yu H."/>
            <person name="Li Y."/>
            <person name="Xu H."/>
            <person name="Wei S."/>
            <person name="He X."/>
            <person name="Fang L."/>
            <person name="Zhang Z."/>
            <person name="Zhang Y."/>
            <person name="Huang X."/>
            <person name="Su Z."/>
            <person name="Tong W."/>
            <person name="Li J."/>
            <person name="Tong Z."/>
            <person name="Li S."/>
            <person name="Ye J."/>
            <person name="Wang L."/>
            <person name="Fang L."/>
            <person name="Lei T."/>
            <person name="Chen C."/>
            <person name="Chen H."/>
            <person name="Xu Z."/>
            <person name="Li H."/>
            <person name="Huang H."/>
            <person name="Zhang F."/>
            <person name="Xu H."/>
            <person name="Li N."/>
            <person name="Zhao C."/>
            <person name="Li S."/>
            <person name="Dong L."/>
            <person name="Huang Y."/>
            <person name="Li L."/>
            <person name="Xi Y."/>
            <person name="Qi Q."/>
            <person name="Li W."/>
            <person name="Zhang B."/>
            <person name="Hu W."/>
            <person name="Zhang Y."/>
            <person name="Tian X."/>
            <person name="Jiao Y."/>
            <person name="Liang X."/>
            <person name="Jin J."/>
            <person name="Gao L."/>
            <person name="Zheng W."/>
            <person name="Hao B."/>
            <person name="Liu S."/>
            <person name="Wang W."/>
            <person name="Yuan L."/>
            <person name="Cao M."/>
            <person name="McDermott J."/>
            <person name="Samudrala R."/>
            <person name="Wang J."/>
            <person name="Wong G.K."/>
            <person name="Yang H."/>
        </authorList>
    </citation>
    <scope>NUCLEOTIDE SEQUENCE [LARGE SCALE GENOMIC DNA]</scope>
    <source>
        <strain evidence="3">cv. 93-11</strain>
    </source>
</reference>
<dbReference type="AlphaFoldDB" id="B8B1F3"/>
<keyword evidence="1" id="KW-1133">Transmembrane helix</keyword>
<evidence type="ECO:0000256" key="1">
    <source>
        <dbReference type="SAM" id="Phobius"/>
    </source>
</evidence>
<feature type="transmembrane region" description="Helical" evidence="1">
    <location>
        <begin position="96"/>
        <end position="118"/>
    </location>
</feature>
<organism evidence="2 3">
    <name type="scientific">Oryza sativa subsp. indica</name>
    <name type="common">Rice</name>
    <dbReference type="NCBI Taxonomy" id="39946"/>
    <lineage>
        <taxon>Eukaryota</taxon>
        <taxon>Viridiplantae</taxon>
        <taxon>Streptophyta</taxon>
        <taxon>Embryophyta</taxon>
        <taxon>Tracheophyta</taxon>
        <taxon>Spermatophyta</taxon>
        <taxon>Magnoliopsida</taxon>
        <taxon>Liliopsida</taxon>
        <taxon>Poales</taxon>
        <taxon>Poaceae</taxon>
        <taxon>BOP clade</taxon>
        <taxon>Oryzoideae</taxon>
        <taxon>Oryzeae</taxon>
        <taxon>Oryzinae</taxon>
        <taxon>Oryza</taxon>
        <taxon>Oryza sativa</taxon>
    </lineage>
</organism>
<sequence>MAFRYIYQPSVFIISIELVLRSTSLRVCCPPTQIFPFSSTYGNSQIQREKKHLYTIPQTQFVNRDRVTTRTMDARYEQEENEGGVKRMFRITADRVCTAILCVTGVVVSIGCVIVKVVSVVSNADNKEEEEE</sequence>
<keyword evidence="1" id="KW-0472">Membrane</keyword>
<dbReference type="Gramene" id="BGIOSGA023456-TA">
    <property type="protein sequence ID" value="BGIOSGA023456-PA"/>
    <property type="gene ID" value="BGIOSGA023456"/>
</dbReference>
<evidence type="ECO:0000313" key="2">
    <source>
        <dbReference type="EMBL" id="EEC81170.1"/>
    </source>
</evidence>
<dbReference type="HOGENOM" id="CLU_1920584_0_0_1"/>
<protein>
    <recommendedName>
        <fullName evidence="4">Transmembrane protein</fullName>
    </recommendedName>
</protein>
<keyword evidence="1" id="KW-0812">Transmembrane</keyword>
<evidence type="ECO:0008006" key="4">
    <source>
        <dbReference type="Google" id="ProtNLM"/>
    </source>
</evidence>
<name>B8B1F3_ORYSI</name>
<accession>B8B1F3</accession>
<evidence type="ECO:0000313" key="3">
    <source>
        <dbReference type="Proteomes" id="UP000007015"/>
    </source>
</evidence>
<keyword evidence="3" id="KW-1185">Reference proteome</keyword>
<dbReference type="Proteomes" id="UP000007015">
    <property type="component" value="Chromosome 6"/>
</dbReference>
<proteinExistence type="predicted"/>
<dbReference type="EMBL" id="CM000131">
    <property type="protein sequence ID" value="EEC81170.1"/>
    <property type="molecule type" value="Genomic_DNA"/>
</dbReference>
<gene>
    <name evidence="2" type="ORF">OsI_24142</name>
</gene>